<dbReference type="OrthoDB" id="414133at2759"/>
<dbReference type="OMA" id="HTACGTF"/>
<dbReference type="eggNOG" id="KOG0919">
    <property type="taxonomic scope" value="Eukaryota"/>
</dbReference>
<dbReference type="STRING" id="578462.A0A0L0TBW5"/>
<evidence type="ECO:0000256" key="2">
    <source>
        <dbReference type="ARBA" id="ARBA00022679"/>
    </source>
</evidence>
<evidence type="ECO:0000313" key="11">
    <source>
        <dbReference type="Proteomes" id="UP000054350"/>
    </source>
</evidence>
<dbReference type="PANTHER" id="PTHR46098">
    <property type="entry name" value="TRNA (CYTOSINE(38)-C(5))-METHYLTRANSFERASE"/>
    <property type="match status" value="1"/>
</dbReference>
<dbReference type="InterPro" id="IPR029063">
    <property type="entry name" value="SAM-dependent_MTases_sf"/>
</dbReference>
<evidence type="ECO:0000256" key="7">
    <source>
        <dbReference type="PROSITE-ProRule" id="PRU01016"/>
    </source>
</evidence>
<dbReference type="EC" id="2.1.1.204" evidence="4"/>
<feature type="active site" evidence="7">
    <location>
        <position position="139"/>
    </location>
</feature>
<keyword evidence="1 7" id="KW-0489">Methyltransferase</keyword>
<reference evidence="11" key="2">
    <citation type="submission" date="2009-11" db="EMBL/GenBank/DDBJ databases">
        <title>The Genome Sequence of Allomyces macrogynus strain ATCC 38327.</title>
        <authorList>
            <consortium name="The Broad Institute Genome Sequencing Platform"/>
            <person name="Russ C."/>
            <person name="Cuomo C."/>
            <person name="Shea T."/>
            <person name="Young S.K."/>
            <person name="Zeng Q."/>
            <person name="Koehrsen M."/>
            <person name="Haas B."/>
            <person name="Borodovsky M."/>
            <person name="Guigo R."/>
            <person name="Alvarado L."/>
            <person name="Berlin A."/>
            <person name="Borenstein D."/>
            <person name="Chen Z."/>
            <person name="Engels R."/>
            <person name="Freedman E."/>
            <person name="Gellesch M."/>
            <person name="Goldberg J."/>
            <person name="Griggs A."/>
            <person name="Gujja S."/>
            <person name="Heiman D."/>
            <person name="Hepburn T."/>
            <person name="Howarth C."/>
            <person name="Jen D."/>
            <person name="Larson L."/>
            <person name="Lewis B."/>
            <person name="Mehta T."/>
            <person name="Park D."/>
            <person name="Pearson M."/>
            <person name="Roberts A."/>
            <person name="Saif S."/>
            <person name="Shenoy N."/>
            <person name="Sisk P."/>
            <person name="Stolte C."/>
            <person name="Sykes S."/>
            <person name="Walk T."/>
            <person name="White J."/>
            <person name="Yandava C."/>
            <person name="Burger G."/>
            <person name="Gray M.W."/>
            <person name="Holland P.W.H."/>
            <person name="King N."/>
            <person name="Lang F.B.F."/>
            <person name="Roger A.J."/>
            <person name="Ruiz-Trillo I."/>
            <person name="Lander E."/>
            <person name="Nusbaum C."/>
        </authorList>
    </citation>
    <scope>NUCLEOTIDE SEQUENCE [LARGE SCALE GENOMIC DNA]</scope>
    <source>
        <strain evidence="11">ATCC 38327</strain>
    </source>
</reference>
<evidence type="ECO:0000256" key="3">
    <source>
        <dbReference type="ARBA" id="ARBA00022691"/>
    </source>
</evidence>
<protein>
    <recommendedName>
        <fullName evidence="5">tRNA (cytosine(38)-C(5))-methyltransferase</fullName>
        <ecNumber evidence="4">2.1.1.204</ecNumber>
    </recommendedName>
    <alternativeName>
        <fullName evidence="6">DNA (cytosine-5)-methyltransferase-like protein 2</fullName>
    </alternativeName>
</protein>
<dbReference type="PROSITE" id="PS51679">
    <property type="entry name" value="SAM_MT_C5"/>
    <property type="match status" value="1"/>
</dbReference>
<evidence type="ECO:0000313" key="10">
    <source>
        <dbReference type="EMBL" id="KNE72247.1"/>
    </source>
</evidence>
<dbReference type="Gene3D" id="3.40.50.150">
    <property type="entry name" value="Vaccinia Virus protein VP39"/>
    <property type="match status" value="1"/>
</dbReference>
<dbReference type="EMBL" id="GG745378">
    <property type="protein sequence ID" value="KNE72247.1"/>
    <property type="molecule type" value="Genomic_DNA"/>
</dbReference>
<keyword evidence="2 7" id="KW-0808">Transferase</keyword>
<evidence type="ECO:0000256" key="9">
    <source>
        <dbReference type="SAM" id="MobiDB-lite"/>
    </source>
</evidence>
<evidence type="ECO:0000256" key="6">
    <source>
        <dbReference type="ARBA" id="ARBA00042810"/>
    </source>
</evidence>
<dbReference type="Gene3D" id="3.90.120.10">
    <property type="entry name" value="DNA Methylase, subunit A, domain 2"/>
    <property type="match status" value="1"/>
</dbReference>
<dbReference type="PANTHER" id="PTHR46098:SF1">
    <property type="entry name" value="TRNA (CYTOSINE(38)-C(5))-METHYLTRANSFERASE"/>
    <property type="match status" value="1"/>
</dbReference>
<evidence type="ECO:0000256" key="1">
    <source>
        <dbReference type="ARBA" id="ARBA00022603"/>
    </source>
</evidence>
<feature type="compositionally biased region" description="Basic and acidic residues" evidence="9">
    <location>
        <begin position="1"/>
        <end position="11"/>
    </location>
</feature>
<dbReference type="InterPro" id="IPR031303">
    <property type="entry name" value="C5_meth_CS"/>
</dbReference>
<keyword evidence="11" id="KW-1185">Reference proteome</keyword>
<sequence>MSTSKRDRDYPQAEQTARMKAVTTGQVSGNGVGAASDEPPATEQATANINVPQPDDTVSTGNLRVLEFYSGIGGMHYALKAAGYEDAEVLKAFEINNVANAVYAHNFGKGIVSQNNIEALSAAHYNKFRADLWTMSPPCQPYTRQKSSKKEGSQDARAKSFFHLLDVLKTIEHRPKYLLLENVKGFEDSDSRDALVTMLASLGYHYREFLLNPLDFGIPNSRLRYYLVARSTARFTSCEQHTVDGSPFATVLPGMEAVEEPRALREFLETEKMDPPQTWKPAVVWKRTPLFDIVTPSLRRSCCFTKNYFHFAEGTGSVLQENEAISINDVWPTFLERQPAALASLAANTPVDVENPLVPLRMRYFTPREVANLLCFPTDFTFPASTSLKQQYRLLGNSINVLVVSRLMRFLLAES</sequence>
<keyword evidence="3 7" id="KW-0949">S-adenosyl-L-methionine</keyword>
<name>A0A0L0TBW5_ALLM3</name>
<dbReference type="SUPFAM" id="SSF53335">
    <property type="entry name" value="S-adenosyl-L-methionine-dependent methyltransferases"/>
    <property type="match status" value="1"/>
</dbReference>
<dbReference type="NCBIfam" id="TIGR00675">
    <property type="entry name" value="dcm"/>
    <property type="match status" value="1"/>
</dbReference>
<reference evidence="10 11" key="1">
    <citation type="submission" date="2009-11" db="EMBL/GenBank/DDBJ databases">
        <title>Annotation of Allomyces macrogynus ATCC 38327.</title>
        <authorList>
            <consortium name="The Broad Institute Genome Sequencing Platform"/>
            <person name="Russ C."/>
            <person name="Cuomo C."/>
            <person name="Burger G."/>
            <person name="Gray M.W."/>
            <person name="Holland P.W.H."/>
            <person name="King N."/>
            <person name="Lang F.B.F."/>
            <person name="Roger A.J."/>
            <person name="Ruiz-Trillo I."/>
            <person name="Young S.K."/>
            <person name="Zeng Q."/>
            <person name="Gargeya S."/>
            <person name="Fitzgerald M."/>
            <person name="Haas B."/>
            <person name="Abouelleil A."/>
            <person name="Alvarado L."/>
            <person name="Arachchi H.M."/>
            <person name="Berlin A."/>
            <person name="Chapman S.B."/>
            <person name="Gearin G."/>
            <person name="Goldberg J."/>
            <person name="Griggs A."/>
            <person name="Gujja S."/>
            <person name="Hansen M."/>
            <person name="Heiman D."/>
            <person name="Howarth C."/>
            <person name="Larimer J."/>
            <person name="Lui A."/>
            <person name="MacDonald P.J.P."/>
            <person name="McCowen C."/>
            <person name="Montmayeur A."/>
            <person name="Murphy C."/>
            <person name="Neiman D."/>
            <person name="Pearson M."/>
            <person name="Priest M."/>
            <person name="Roberts A."/>
            <person name="Saif S."/>
            <person name="Shea T."/>
            <person name="Sisk P."/>
            <person name="Stolte C."/>
            <person name="Sykes S."/>
            <person name="Wortman J."/>
            <person name="Nusbaum C."/>
            <person name="Birren B."/>
        </authorList>
    </citation>
    <scope>NUCLEOTIDE SEQUENCE [LARGE SCALE GENOMIC DNA]</scope>
    <source>
        <strain evidence="10 11">ATCC 38327</strain>
    </source>
</reference>
<dbReference type="InterPro" id="IPR050750">
    <property type="entry name" value="C5-MTase"/>
</dbReference>
<dbReference type="InterPro" id="IPR001525">
    <property type="entry name" value="C5_MeTfrase"/>
</dbReference>
<evidence type="ECO:0000256" key="8">
    <source>
        <dbReference type="RuleBase" id="RU000416"/>
    </source>
</evidence>
<organism evidence="10 11">
    <name type="scientific">Allomyces macrogynus (strain ATCC 38327)</name>
    <name type="common">Allomyces javanicus var. macrogynus</name>
    <dbReference type="NCBI Taxonomy" id="578462"/>
    <lineage>
        <taxon>Eukaryota</taxon>
        <taxon>Fungi</taxon>
        <taxon>Fungi incertae sedis</taxon>
        <taxon>Blastocladiomycota</taxon>
        <taxon>Blastocladiomycetes</taxon>
        <taxon>Blastocladiales</taxon>
        <taxon>Blastocladiaceae</taxon>
        <taxon>Allomyces</taxon>
    </lineage>
</organism>
<dbReference type="PRINTS" id="PR00105">
    <property type="entry name" value="C5METTRFRASE"/>
</dbReference>
<dbReference type="AlphaFoldDB" id="A0A0L0TBW5"/>
<dbReference type="GO" id="GO:0032259">
    <property type="term" value="P:methylation"/>
    <property type="evidence" value="ECO:0007669"/>
    <property type="project" value="UniProtKB-KW"/>
</dbReference>
<accession>A0A0L0TBW5</accession>
<dbReference type="PROSITE" id="PS00095">
    <property type="entry name" value="C5_MTASE_2"/>
    <property type="match status" value="1"/>
</dbReference>
<dbReference type="Proteomes" id="UP000054350">
    <property type="component" value="Unassembled WGS sequence"/>
</dbReference>
<comment type="similarity">
    <text evidence="7 8">Belongs to the class I-like SAM-binding methyltransferase superfamily. C5-methyltransferase family.</text>
</comment>
<dbReference type="GO" id="GO:0005634">
    <property type="term" value="C:nucleus"/>
    <property type="evidence" value="ECO:0007669"/>
    <property type="project" value="TreeGrafter"/>
</dbReference>
<dbReference type="VEuPathDB" id="FungiDB:AMAG_16731"/>
<evidence type="ECO:0000256" key="4">
    <source>
        <dbReference type="ARBA" id="ARBA00039081"/>
    </source>
</evidence>
<dbReference type="GO" id="GO:0008168">
    <property type="term" value="F:methyltransferase activity"/>
    <property type="evidence" value="ECO:0007669"/>
    <property type="project" value="UniProtKB-KW"/>
</dbReference>
<evidence type="ECO:0000256" key="5">
    <source>
        <dbReference type="ARBA" id="ARBA00039681"/>
    </source>
</evidence>
<dbReference type="Pfam" id="PF00145">
    <property type="entry name" value="DNA_methylase"/>
    <property type="match status" value="1"/>
</dbReference>
<feature type="region of interest" description="Disordered" evidence="9">
    <location>
        <begin position="1"/>
        <end position="42"/>
    </location>
</feature>
<gene>
    <name evidence="10" type="ORF">AMAG_16731</name>
</gene>
<proteinExistence type="inferred from homology"/>